<dbReference type="EMBL" id="CAJJDP010000178">
    <property type="protein sequence ID" value="CAD8214326.1"/>
    <property type="molecule type" value="Genomic_DNA"/>
</dbReference>
<evidence type="ECO:0000313" key="2">
    <source>
        <dbReference type="Proteomes" id="UP000683925"/>
    </source>
</evidence>
<dbReference type="Proteomes" id="UP000683925">
    <property type="component" value="Unassembled WGS sequence"/>
</dbReference>
<dbReference type="AlphaFoldDB" id="A0A8S1YHZ5"/>
<comment type="caution">
    <text evidence="1">The sequence shown here is derived from an EMBL/GenBank/DDBJ whole genome shotgun (WGS) entry which is preliminary data.</text>
</comment>
<accession>A0A8S1YHZ5</accession>
<reference evidence="1" key="1">
    <citation type="submission" date="2021-01" db="EMBL/GenBank/DDBJ databases">
        <authorList>
            <consortium name="Genoscope - CEA"/>
            <person name="William W."/>
        </authorList>
    </citation>
    <scope>NUCLEOTIDE SEQUENCE</scope>
</reference>
<protein>
    <submittedName>
        <fullName evidence="1">Uncharacterized protein</fullName>
    </submittedName>
</protein>
<name>A0A8S1YHZ5_PAROT</name>
<organism evidence="1 2">
    <name type="scientific">Paramecium octaurelia</name>
    <dbReference type="NCBI Taxonomy" id="43137"/>
    <lineage>
        <taxon>Eukaryota</taxon>
        <taxon>Sar</taxon>
        <taxon>Alveolata</taxon>
        <taxon>Ciliophora</taxon>
        <taxon>Intramacronucleata</taxon>
        <taxon>Oligohymenophorea</taxon>
        <taxon>Peniculida</taxon>
        <taxon>Parameciidae</taxon>
        <taxon>Paramecium</taxon>
    </lineage>
</organism>
<gene>
    <name evidence="1" type="ORF">POCTA_138.1.T1740006</name>
</gene>
<keyword evidence="2" id="KW-1185">Reference proteome</keyword>
<evidence type="ECO:0000313" key="1">
    <source>
        <dbReference type="EMBL" id="CAD8214326.1"/>
    </source>
</evidence>
<sequence>MERNCSKIPKEQYFKLRSFMFPSSKRVIIRFWMAQVSSYFFLWLDVECIEQNWWSTMCLPESFFSGQLEFPQKLVILYFYVNLQGNSLISIIYLIQLLQIEELRNEECGAF</sequence>
<proteinExistence type="predicted"/>